<evidence type="ECO:0000313" key="1">
    <source>
        <dbReference type="Proteomes" id="UP000790787"/>
    </source>
</evidence>
<evidence type="ECO:0000313" key="2">
    <source>
        <dbReference type="RefSeq" id="XP_075080006.1"/>
    </source>
</evidence>
<name>A0AC58S4T7_TOBAC</name>
<dbReference type="Proteomes" id="UP000790787">
    <property type="component" value="Chromosome 10"/>
</dbReference>
<protein>
    <submittedName>
        <fullName evidence="2">Uncharacterized protein LOC142165328</fullName>
    </submittedName>
</protein>
<reference evidence="2" key="2">
    <citation type="submission" date="2025-08" db="UniProtKB">
        <authorList>
            <consortium name="RefSeq"/>
        </authorList>
    </citation>
    <scope>IDENTIFICATION</scope>
    <source>
        <tissue evidence="2">Leaf</tissue>
    </source>
</reference>
<accession>A0AC58S4T7</accession>
<organism evidence="1 2">
    <name type="scientific">Nicotiana tabacum</name>
    <name type="common">Common tobacco</name>
    <dbReference type="NCBI Taxonomy" id="4097"/>
    <lineage>
        <taxon>Eukaryota</taxon>
        <taxon>Viridiplantae</taxon>
        <taxon>Streptophyta</taxon>
        <taxon>Embryophyta</taxon>
        <taxon>Tracheophyta</taxon>
        <taxon>Spermatophyta</taxon>
        <taxon>Magnoliopsida</taxon>
        <taxon>eudicotyledons</taxon>
        <taxon>Gunneridae</taxon>
        <taxon>Pentapetalae</taxon>
        <taxon>asterids</taxon>
        <taxon>lamiids</taxon>
        <taxon>Solanales</taxon>
        <taxon>Solanaceae</taxon>
        <taxon>Nicotianoideae</taxon>
        <taxon>Nicotianeae</taxon>
        <taxon>Nicotiana</taxon>
    </lineage>
</organism>
<proteinExistence type="predicted"/>
<keyword evidence="1" id="KW-1185">Reference proteome</keyword>
<dbReference type="RefSeq" id="XP_075080006.1">
    <property type="nucleotide sequence ID" value="XM_075223905.1"/>
</dbReference>
<reference evidence="1" key="1">
    <citation type="journal article" date="2014" name="Nat. Commun.">
        <title>The tobacco genome sequence and its comparison with those of tomato and potato.</title>
        <authorList>
            <person name="Sierro N."/>
            <person name="Battey J.N."/>
            <person name="Ouadi S."/>
            <person name="Bakaher N."/>
            <person name="Bovet L."/>
            <person name="Willig A."/>
            <person name="Goepfert S."/>
            <person name="Peitsch M.C."/>
            <person name="Ivanov N.V."/>
        </authorList>
    </citation>
    <scope>NUCLEOTIDE SEQUENCE [LARGE SCALE GENOMIC DNA]</scope>
</reference>
<gene>
    <name evidence="2" type="primary">LOC142165328</name>
</gene>
<sequence length="202" mass="23091">MWWVLFLQEFDFDIKDRKGIENQVADHLSRLEKPPVETVEIREEFFDEQIFSIVVVSERPRWYADVANFLASGWLPRDLSCAQRRKLQDGVIRRGVPEGEMASILSHCHGGAAGGHYGGNHTATNIMEAGFYCPTLYKDARAYVAARDKCQRAGNISKRDEMPLNSILVCEIFYVWGIGFMVLFLSSHSYEYILVAIDYVSK</sequence>